<feature type="region of interest" description="Disordered" evidence="1">
    <location>
        <begin position="1"/>
        <end position="67"/>
    </location>
</feature>
<gene>
    <name evidence="2" type="ORF">Slati_3128800</name>
</gene>
<protein>
    <submittedName>
        <fullName evidence="2">Uncharacterized protein</fullName>
    </submittedName>
</protein>
<reference evidence="2" key="1">
    <citation type="submission" date="2020-06" db="EMBL/GenBank/DDBJ databases">
        <authorList>
            <person name="Li T."/>
            <person name="Hu X."/>
            <person name="Zhang T."/>
            <person name="Song X."/>
            <person name="Zhang H."/>
            <person name="Dai N."/>
            <person name="Sheng W."/>
            <person name="Hou X."/>
            <person name="Wei L."/>
        </authorList>
    </citation>
    <scope>NUCLEOTIDE SEQUENCE</scope>
    <source>
        <strain evidence="2">KEN1</strain>
        <tissue evidence="2">Leaf</tissue>
    </source>
</reference>
<evidence type="ECO:0000313" key="2">
    <source>
        <dbReference type="EMBL" id="KAL0421059.1"/>
    </source>
</evidence>
<dbReference type="InterPro" id="IPR004252">
    <property type="entry name" value="Probable_transposase_24"/>
</dbReference>
<organism evidence="2">
    <name type="scientific">Sesamum latifolium</name>
    <dbReference type="NCBI Taxonomy" id="2727402"/>
    <lineage>
        <taxon>Eukaryota</taxon>
        <taxon>Viridiplantae</taxon>
        <taxon>Streptophyta</taxon>
        <taxon>Embryophyta</taxon>
        <taxon>Tracheophyta</taxon>
        <taxon>Spermatophyta</taxon>
        <taxon>Magnoliopsida</taxon>
        <taxon>eudicotyledons</taxon>
        <taxon>Gunneridae</taxon>
        <taxon>Pentapetalae</taxon>
        <taxon>asterids</taxon>
        <taxon>lamiids</taxon>
        <taxon>Lamiales</taxon>
        <taxon>Pedaliaceae</taxon>
        <taxon>Sesamum</taxon>
    </lineage>
</organism>
<reference evidence="2" key="2">
    <citation type="journal article" date="2024" name="Plant">
        <title>Genomic evolution and insights into agronomic trait innovations of Sesamum species.</title>
        <authorList>
            <person name="Miao H."/>
            <person name="Wang L."/>
            <person name="Qu L."/>
            <person name="Liu H."/>
            <person name="Sun Y."/>
            <person name="Le M."/>
            <person name="Wang Q."/>
            <person name="Wei S."/>
            <person name="Zheng Y."/>
            <person name="Lin W."/>
            <person name="Duan Y."/>
            <person name="Cao H."/>
            <person name="Xiong S."/>
            <person name="Wang X."/>
            <person name="Wei L."/>
            <person name="Li C."/>
            <person name="Ma Q."/>
            <person name="Ju M."/>
            <person name="Zhao R."/>
            <person name="Li G."/>
            <person name="Mu C."/>
            <person name="Tian Q."/>
            <person name="Mei H."/>
            <person name="Zhang T."/>
            <person name="Gao T."/>
            <person name="Zhang H."/>
        </authorList>
    </citation>
    <scope>NUCLEOTIDE SEQUENCE</scope>
    <source>
        <strain evidence="2">KEN1</strain>
    </source>
</reference>
<accession>A0AAW2UUZ7</accession>
<dbReference type="Pfam" id="PF03004">
    <property type="entry name" value="Transposase_24"/>
    <property type="match status" value="1"/>
</dbReference>
<dbReference type="AlphaFoldDB" id="A0AAW2UUZ7"/>
<sequence>WYASVPRGRGRGLDLDRACGRGPSLPAVSSDASWIGEQLVPHSHHPTTPPSPALQTPDDAGPSTAAPASEEAGMQFVVLAAAPVPPPPVPHHQRTSTSASMMRGLIVASTRALMLVRGHFPHPWPCLRQIIYCWDCDNESMFRVFHMFVRKYIRKTFSCAWSTLVKPLWLANDIWLQLQVYWASEGFQQESSKNKANRAANPTASFTVYRGGSPSVGMYKRKLEAELGRPPKQMEVFERCYKKKEDGNWSRPRGLRWRRRSRS</sequence>
<name>A0AAW2UUZ7_9LAMI</name>
<proteinExistence type="predicted"/>
<feature type="non-terminal residue" evidence="2">
    <location>
        <position position="1"/>
    </location>
</feature>
<dbReference type="EMBL" id="JACGWN010000011">
    <property type="protein sequence ID" value="KAL0421059.1"/>
    <property type="molecule type" value="Genomic_DNA"/>
</dbReference>
<comment type="caution">
    <text evidence="2">The sequence shown here is derived from an EMBL/GenBank/DDBJ whole genome shotgun (WGS) entry which is preliminary data.</text>
</comment>
<evidence type="ECO:0000256" key="1">
    <source>
        <dbReference type="SAM" id="MobiDB-lite"/>
    </source>
</evidence>